<dbReference type="EMBL" id="FNNJ01000001">
    <property type="protein sequence ID" value="SDW32701.1"/>
    <property type="molecule type" value="Genomic_DNA"/>
</dbReference>
<keyword evidence="3 5" id="KW-0378">Hydrolase</keyword>
<evidence type="ECO:0000256" key="2">
    <source>
        <dbReference type="ARBA" id="ARBA00009865"/>
    </source>
</evidence>
<accession>A0A1H2SM44</accession>
<comment type="pathway">
    <text evidence="1">Glycan metabolism; L-arabinan degradation.</text>
</comment>
<dbReference type="PANTHER" id="PTHR43301:SF3">
    <property type="entry name" value="ARABINAN ENDO-1,5-ALPHA-L-ARABINOSIDASE A-RELATED"/>
    <property type="match status" value="1"/>
</dbReference>
<comment type="similarity">
    <text evidence="2 5">Belongs to the glycosyl hydrolase 43 family.</text>
</comment>
<dbReference type="SUPFAM" id="SSF75005">
    <property type="entry name" value="Arabinanase/levansucrase/invertase"/>
    <property type="match status" value="1"/>
</dbReference>
<dbReference type="Gene3D" id="2.115.10.20">
    <property type="entry name" value="Glycosyl hydrolase domain, family 43"/>
    <property type="match status" value="2"/>
</dbReference>
<evidence type="ECO:0000256" key="4">
    <source>
        <dbReference type="ARBA" id="ARBA00023295"/>
    </source>
</evidence>
<proteinExistence type="inferred from homology"/>
<evidence type="ECO:0000313" key="7">
    <source>
        <dbReference type="EMBL" id="SDW32701.1"/>
    </source>
</evidence>
<dbReference type="PANTHER" id="PTHR43301">
    <property type="entry name" value="ARABINAN ENDO-1,5-ALPHA-L-ARABINOSIDASE"/>
    <property type="match status" value="1"/>
</dbReference>
<dbReference type="InterPro" id="IPR050727">
    <property type="entry name" value="GH43_arabinanases"/>
</dbReference>
<dbReference type="InterPro" id="IPR006710">
    <property type="entry name" value="Glyco_hydro_43"/>
</dbReference>
<sequence>MKLKIVFIVLSVLVFNQVNAQTNKVLVPKQANNYVEIYQPAGDYFFGPNTKELKEGEWYDRWIPNDHCFVKAEDGLWHIFGITHPYTDPKLGNIHQGEYASFHAVSSKSNFKKTVKEHHYKDLKKVLTPKERPGEIPANHAPYIVKKGGLYYMVYGHSPIRLATSPDLYKWTPRGTLFEEEKGARDPNLILHNGIYYMTYCSEKCVRMRTSKDLIEWSEAKTVLTTNEFDPESPSVIFHNNTFYLFVCSWKKGQWDRVSLMGAYTHNAHVYASDDISNFGTDSEKEITILNAHAPEIFQGEDGQWYISSVVYPDMGVSIDKLEWIETK</sequence>
<keyword evidence="8" id="KW-1185">Reference proteome</keyword>
<dbReference type="Proteomes" id="UP000199595">
    <property type="component" value="Unassembled WGS sequence"/>
</dbReference>
<dbReference type="AlphaFoldDB" id="A0A1H2SM44"/>
<evidence type="ECO:0000256" key="6">
    <source>
        <dbReference type="SAM" id="SignalP"/>
    </source>
</evidence>
<dbReference type="GO" id="GO:0005975">
    <property type="term" value="P:carbohydrate metabolic process"/>
    <property type="evidence" value="ECO:0007669"/>
    <property type="project" value="InterPro"/>
</dbReference>
<evidence type="ECO:0000256" key="5">
    <source>
        <dbReference type="RuleBase" id="RU361187"/>
    </source>
</evidence>
<name>A0A1H2SM44_9FLAO</name>
<dbReference type="RefSeq" id="WP_090119346.1">
    <property type="nucleotide sequence ID" value="NZ_FNNJ01000001.1"/>
</dbReference>
<gene>
    <name evidence="7" type="ORF">SAMN05444411_101487</name>
</gene>
<dbReference type="OrthoDB" id="9801455at2"/>
<keyword evidence="4 5" id="KW-0326">Glycosidase</keyword>
<evidence type="ECO:0000256" key="3">
    <source>
        <dbReference type="ARBA" id="ARBA00022801"/>
    </source>
</evidence>
<keyword evidence="6" id="KW-0732">Signal</keyword>
<protein>
    <submittedName>
        <fullName evidence="7">Beta-fructofuranosidase</fullName>
    </submittedName>
</protein>
<evidence type="ECO:0000313" key="8">
    <source>
        <dbReference type="Proteomes" id="UP000199595"/>
    </source>
</evidence>
<dbReference type="InterPro" id="IPR023296">
    <property type="entry name" value="Glyco_hydro_beta-prop_sf"/>
</dbReference>
<reference evidence="8" key="1">
    <citation type="submission" date="2016-10" db="EMBL/GenBank/DDBJ databases">
        <authorList>
            <person name="Varghese N."/>
            <person name="Submissions S."/>
        </authorList>
    </citation>
    <scope>NUCLEOTIDE SEQUENCE [LARGE SCALE GENOMIC DNA]</scope>
    <source>
        <strain evidence="8">DSM 24956</strain>
    </source>
</reference>
<feature type="chain" id="PRO_5011713611" evidence="6">
    <location>
        <begin position="21"/>
        <end position="328"/>
    </location>
</feature>
<feature type="signal peptide" evidence="6">
    <location>
        <begin position="1"/>
        <end position="20"/>
    </location>
</feature>
<evidence type="ECO:0000256" key="1">
    <source>
        <dbReference type="ARBA" id="ARBA00004834"/>
    </source>
</evidence>
<dbReference type="STRING" id="762486.SAMN05444411_101487"/>
<dbReference type="GO" id="GO:0004553">
    <property type="term" value="F:hydrolase activity, hydrolyzing O-glycosyl compounds"/>
    <property type="evidence" value="ECO:0007669"/>
    <property type="project" value="InterPro"/>
</dbReference>
<dbReference type="Pfam" id="PF04616">
    <property type="entry name" value="Glyco_hydro_43"/>
    <property type="match status" value="1"/>
</dbReference>
<organism evidence="7 8">
    <name type="scientific">Lutibacter oricola</name>
    <dbReference type="NCBI Taxonomy" id="762486"/>
    <lineage>
        <taxon>Bacteria</taxon>
        <taxon>Pseudomonadati</taxon>
        <taxon>Bacteroidota</taxon>
        <taxon>Flavobacteriia</taxon>
        <taxon>Flavobacteriales</taxon>
        <taxon>Flavobacteriaceae</taxon>
        <taxon>Lutibacter</taxon>
    </lineage>
</organism>